<dbReference type="SUPFAM" id="SSF56935">
    <property type="entry name" value="Porins"/>
    <property type="match status" value="1"/>
</dbReference>
<dbReference type="Proteomes" id="UP000004095">
    <property type="component" value="Unassembled WGS sequence"/>
</dbReference>
<protein>
    <recommendedName>
        <fullName evidence="4">Outer membrane protein transport protein (OMPP1/FadL/TodX)</fullName>
    </recommendedName>
</protein>
<sequence>MKKRFYRACIATKAACLLAVILTSTIAQAQQIDPNALGYFTDALRFSRHTSLFGSARTQAMGGVENAIGDGYTAGNGNPAGLGLSRKSKFGISPAFGVANTNTTFLGEELGDSKLNGNLNGFSLVLTLIKDDILPDKWRGGSFAISFNRINSFQNRFSYEGINNQNTMGDYLAESAFGVDRNSLLVPTDSIFNLPELAFNTFLIDEYLDAPGEYYTLARDGNNNLLGRVLQQEVINTRGAQYQWSFAYGGNYDDKFYFGLAMGIRTLNFKQSKEFKETVIYENNAIPSLLDYTIADELEVKGTGINFSLGLIYRPVDFIRIGASVTTPTFYALTENFKTGITANFDNFAYDGVVLNTESFETVPGTFNYQLTTPLRLSAGIAFFLGKRGFISGDVELNSYNQTRLQGASSFTFNGDNKTIKNIYKTTLNVKLGGEYRVNSMFRLRAGAALFGDPYNNIDNVDRKVLHLTGGVGFRLPGATIDIALVNSRFNSVYVPYTLSDNTHPTTSTTNSMTSAVVTVGFSF</sequence>
<gene>
    <name evidence="2" type="ORF">M23134_03344</name>
</gene>
<dbReference type="EMBL" id="AAWS01000043">
    <property type="protein sequence ID" value="EAY25770.1"/>
    <property type="molecule type" value="Genomic_DNA"/>
</dbReference>
<dbReference type="eggNOG" id="COG2067">
    <property type="taxonomic scope" value="Bacteria"/>
</dbReference>
<dbReference type="Gene3D" id="2.40.160.60">
    <property type="entry name" value="Outer membrane protein transport protein (OMPP1/FadL/TodX)"/>
    <property type="match status" value="1"/>
</dbReference>
<dbReference type="OrthoDB" id="9765571at2"/>
<evidence type="ECO:0000313" key="2">
    <source>
        <dbReference type="EMBL" id="EAY25770.1"/>
    </source>
</evidence>
<keyword evidence="3" id="KW-1185">Reference proteome</keyword>
<keyword evidence="1" id="KW-0732">Signal</keyword>
<evidence type="ECO:0000313" key="3">
    <source>
        <dbReference type="Proteomes" id="UP000004095"/>
    </source>
</evidence>
<name>A1ZUZ2_MICM2</name>
<reference evidence="2 3" key="1">
    <citation type="submission" date="2007-01" db="EMBL/GenBank/DDBJ databases">
        <authorList>
            <person name="Haygood M."/>
            <person name="Podell S."/>
            <person name="Anderson C."/>
            <person name="Hopkinson B."/>
            <person name="Roe K."/>
            <person name="Barbeau K."/>
            <person name="Gaasterland T."/>
            <person name="Ferriera S."/>
            <person name="Johnson J."/>
            <person name="Kravitz S."/>
            <person name="Beeson K."/>
            <person name="Sutton G."/>
            <person name="Rogers Y.-H."/>
            <person name="Friedman R."/>
            <person name="Frazier M."/>
            <person name="Venter J.C."/>
        </authorList>
    </citation>
    <scope>NUCLEOTIDE SEQUENCE [LARGE SCALE GENOMIC DNA]</scope>
    <source>
        <strain evidence="2 3">ATCC 23134</strain>
    </source>
</reference>
<accession>A1ZUZ2</accession>
<feature type="chain" id="PRO_5002641937" description="Outer membrane protein transport protein (OMPP1/FadL/TodX)" evidence="1">
    <location>
        <begin position="30"/>
        <end position="524"/>
    </location>
</feature>
<dbReference type="RefSeq" id="WP_002702115.1">
    <property type="nucleotide sequence ID" value="NZ_AAWS01000043.1"/>
</dbReference>
<organism evidence="2 3">
    <name type="scientific">Microscilla marina ATCC 23134</name>
    <dbReference type="NCBI Taxonomy" id="313606"/>
    <lineage>
        <taxon>Bacteria</taxon>
        <taxon>Pseudomonadati</taxon>
        <taxon>Bacteroidota</taxon>
        <taxon>Cytophagia</taxon>
        <taxon>Cytophagales</taxon>
        <taxon>Microscillaceae</taxon>
        <taxon>Microscilla</taxon>
    </lineage>
</organism>
<proteinExistence type="predicted"/>
<dbReference type="AlphaFoldDB" id="A1ZUZ2"/>
<evidence type="ECO:0000256" key="1">
    <source>
        <dbReference type="SAM" id="SignalP"/>
    </source>
</evidence>
<evidence type="ECO:0008006" key="4">
    <source>
        <dbReference type="Google" id="ProtNLM"/>
    </source>
</evidence>
<comment type="caution">
    <text evidence="2">The sequence shown here is derived from an EMBL/GenBank/DDBJ whole genome shotgun (WGS) entry which is preliminary data.</text>
</comment>
<feature type="signal peptide" evidence="1">
    <location>
        <begin position="1"/>
        <end position="29"/>
    </location>
</feature>